<dbReference type="Pfam" id="PF02949">
    <property type="entry name" value="7tm_6"/>
    <property type="match status" value="1"/>
</dbReference>
<keyword evidence="7 10" id="KW-0472">Membrane</keyword>
<evidence type="ECO:0000256" key="6">
    <source>
        <dbReference type="ARBA" id="ARBA00022989"/>
    </source>
</evidence>
<evidence type="ECO:0000256" key="1">
    <source>
        <dbReference type="ARBA" id="ARBA00004651"/>
    </source>
</evidence>
<evidence type="ECO:0000256" key="9">
    <source>
        <dbReference type="ARBA" id="ARBA00023224"/>
    </source>
</evidence>
<keyword evidence="6 10" id="KW-1133">Transmembrane helix</keyword>
<keyword evidence="9" id="KW-0807">Transducer</keyword>
<evidence type="ECO:0000256" key="4">
    <source>
        <dbReference type="ARBA" id="ARBA00022692"/>
    </source>
</evidence>
<comment type="subcellular location">
    <subcellularLocation>
        <location evidence="1">Cell membrane</location>
        <topology evidence="1">Multi-pass membrane protein</topology>
    </subcellularLocation>
</comment>
<protein>
    <submittedName>
        <fullName evidence="11">Uncharacterized protein</fullName>
    </submittedName>
</protein>
<dbReference type="GO" id="GO:0004984">
    <property type="term" value="F:olfactory receptor activity"/>
    <property type="evidence" value="ECO:0007669"/>
    <property type="project" value="InterPro"/>
</dbReference>
<name>A0A1I8P3P3_STOCA</name>
<keyword evidence="3" id="KW-0716">Sensory transduction</keyword>
<reference evidence="11" key="1">
    <citation type="submission" date="2020-05" db="UniProtKB">
        <authorList>
            <consortium name="EnsemblMetazoa"/>
        </authorList>
    </citation>
    <scope>IDENTIFICATION</scope>
    <source>
        <strain evidence="11">USDA</strain>
    </source>
</reference>
<evidence type="ECO:0000256" key="7">
    <source>
        <dbReference type="ARBA" id="ARBA00023136"/>
    </source>
</evidence>
<dbReference type="InterPro" id="IPR004117">
    <property type="entry name" value="7tm6_olfct_rcpt"/>
</dbReference>
<evidence type="ECO:0000256" key="3">
    <source>
        <dbReference type="ARBA" id="ARBA00022606"/>
    </source>
</evidence>
<dbReference type="GO" id="GO:0005549">
    <property type="term" value="F:odorant binding"/>
    <property type="evidence" value="ECO:0007669"/>
    <property type="project" value="InterPro"/>
</dbReference>
<keyword evidence="4 10" id="KW-0812">Transmembrane</keyword>
<dbReference type="GO" id="GO:0005886">
    <property type="term" value="C:plasma membrane"/>
    <property type="evidence" value="ECO:0007669"/>
    <property type="project" value="UniProtKB-SubCell"/>
</dbReference>
<proteinExistence type="predicted"/>
<dbReference type="GO" id="GO:0007165">
    <property type="term" value="P:signal transduction"/>
    <property type="evidence" value="ECO:0007669"/>
    <property type="project" value="UniProtKB-KW"/>
</dbReference>
<dbReference type="Proteomes" id="UP000095300">
    <property type="component" value="Unassembled WGS sequence"/>
</dbReference>
<organism evidence="11 12">
    <name type="scientific">Stomoxys calcitrans</name>
    <name type="common">Stable fly</name>
    <name type="synonym">Conops calcitrans</name>
    <dbReference type="NCBI Taxonomy" id="35570"/>
    <lineage>
        <taxon>Eukaryota</taxon>
        <taxon>Metazoa</taxon>
        <taxon>Ecdysozoa</taxon>
        <taxon>Arthropoda</taxon>
        <taxon>Hexapoda</taxon>
        <taxon>Insecta</taxon>
        <taxon>Pterygota</taxon>
        <taxon>Neoptera</taxon>
        <taxon>Endopterygota</taxon>
        <taxon>Diptera</taxon>
        <taxon>Brachycera</taxon>
        <taxon>Muscomorpha</taxon>
        <taxon>Muscoidea</taxon>
        <taxon>Muscidae</taxon>
        <taxon>Stomoxys</taxon>
    </lineage>
</organism>
<evidence type="ECO:0000256" key="5">
    <source>
        <dbReference type="ARBA" id="ARBA00022725"/>
    </source>
</evidence>
<keyword evidence="12" id="KW-1185">Reference proteome</keyword>
<keyword evidence="2" id="KW-1003">Cell membrane</keyword>
<evidence type="ECO:0000313" key="12">
    <source>
        <dbReference type="Proteomes" id="UP000095300"/>
    </source>
</evidence>
<feature type="transmembrane region" description="Helical" evidence="10">
    <location>
        <begin position="177"/>
        <end position="196"/>
    </location>
</feature>
<feature type="transmembrane region" description="Helical" evidence="10">
    <location>
        <begin position="39"/>
        <end position="60"/>
    </location>
</feature>
<accession>A0A1I8P3P3</accession>
<evidence type="ECO:0000256" key="10">
    <source>
        <dbReference type="SAM" id="Phobius"/>
    </source>
</evidence>
<evidence type="ECO:0000313" key="11">
    <source>
        <dbReference type="EnsemblMetazoa" id="SCAU004531-PA"/>
    </source>
</evidence>
<dbReference type="AlphaFoldDB" id="A0A1I8P3P3"/>
<keyword evidence="5" id="KW-0552">Olfaction</keyword>
<evidence type="ECO:0000256" key="8">
    <source>
        <dbReference type="ARBA" id="ARBA00023170"/>
    </source>
</evidence>
<dbReference type="EnsemblMetazoa" id="SCAU004531-RA">
    <property type="protein sequence ID" value="SCAU004531-PA"/>
    <property type="gene ID" value="SCAU004531"/>
</dbReference>
<feature type="transmembrane region" description="Helical" evidence="10">
    <location>
        <begin position="143"/>
        <end position="165"/>
    </location>
</feature>
<sequence>MFFDFLARTTNLEKYYFYVPKICLRVMGFWPASPRTQLINVWSVFNFLILLIGVLTELHAGFSLLSTNLEKALDTLCPAGTSAVTVLKMILISYYRKDFILVLEKMHQMLFGDYRKDNKYVLAYKRIIRHHSVMAARVNFTPFLAGFITCTAYNLKPLVLAWIFWSKGKEIVWLTPFNMTILALVVSSIWAILWLLSPNWLYTAMAVPWWPKTVSIYPPSFSSVIGLYVVLDCVASFSSS</sequence>
<dbReference type="VEuPathDB" id="VectorBase:SCAU004531"/>
<feature type="transmembrane region" description="Helical" evidence="10">
    <location>
        <begin position="216"/>
        <end position="237"/>
    </location>
</feature>
<keyword evidence="8" id="KW-0675">Receptor</keyword>
<evidence type="ECO:0000256" key="2">
    <source>
        <dbReference type="ARBA" id="ARBA00022475"/>
    </source>
</evidence>